<dbReference type="PANTHER" id="PTHR43317">
    <property type="entry name" value="THERMOSPERMINE SYNTHASE ACAULIS5"/>
    <property type="match status" value="1"/>
</dbReference>
<feature type="transmembrane region" description="Helical" evidence="3">
    <location>
        <begin position="96"/>
        <end position="117"/>
    </location>
</feature>
<feature type="transmembrane region" description="Helical" evidence="3">
    <location>
        <begin position="30"/>
        <end position="51"/>
    </location>
</feature>
<feature type="non-terminal residue" evidence="4">
    <location>
        <position position="1"/>
    </location>
</feature>
<feature type="region of interest" description="Disordered" evidence="2">
    <location>
        <begin position="1"/>
        <end position="21"/>
    </location>
</feature>
<dbReference type="NCBIfam" id="NF037959">
    <property type="entry name" value="MFS_SpdSyn"/>
    <property type="match status" value="1"/>
</dbReference>
<dbReference type="Gene3D" id="3.40.50.150">
    <property type="entry name" value="Vaccinia Virus protein VP39"/>
    <property type="match status" value="1"/>
</dbReference>
<feature type="transmembrane region" description="Helical" evidence="3">
    <location>
        <begin position="129"/>
        <end position="152"/>
    </location>
</feature>
<dbReference type="SUPFAM" id="SSF103473">
    <property type="entry name" value="MFS general substrate transporter"/>
    <property type="match status" value="1"/>
</dbReference>
<dbReference type="InterPro" id="IPR029063">
    <property type="entry name" value="SAM-dependent_MTases_sf"/>
</dbReference>
<dbReference type="EMBL" id="UINC01002208">
    <property type="protein sequence ID" value="SUZ94146.1"/>
    <property type="molecule type" value="Genomic_DNA"/>
</dbReference>
<dbReference type="AlphaFoldDB" id="A0A381RQF4"/>
<evidence type="ECO:0000256" key="1">
    <source>
        <dbReference type="ARBA" id="ARBA00023115"/>
    </source>
</evidence>
<keyword evidence="3" id="KW-0812">Transmembrane</keyword>
<organism evidence="4">
    <name type="scientific">marine metagenome</name>
    <dbReference type="NCBI Taxonomy" id="408172"/>
    <lineage>
        <taxon>unclassified sequences</taxon>
        <taxon>metagenomes</taxon>
        <taxon>ecological metagenomes</taxon>
    </lineage>
</organism>
<dbReference type="SUPFAM" id="SSF53335">
    <property type="entry name" value="S-adenosyl-L-methionine-dependent methyltransferases"/>
    <property type="match status" value="1"/>
</dbReference>
<feature type="transmembrane region" description="Helical" evidence="3">
    <location>
        <begin position="173"/>
        <end position="193"/>
    </location>
</feature>
<evidence type="ECO:0000256" key="2">
    <source>
        <dbReference type="SAM" id="MobiDB-lite"/>
    </source>
</evidence>
<feature type="transmembrane region" description="Helical" evidence="3">
    <location>
        <begin position="63"/>
        <end position="84"/>
    </location>
</feature>
<evidence type="ECO:0000313" key="4">
    <source>
        <dbReference type="EMBL" id="SUZ94146.1"/>
    </source>
</evidence>
<keyword evidence="3" id="KW-0472">Membrane</keyword>
<evidence type="ECO:0000256" key="3">
    <source>
        <dbReference type="SAM" id="Phobius"/>
    </source>
</evidence>
<name>A0A381RQF4_9ZZZZ</name>
<dbReference type="GO" id="GO:0006596">
    <property type="term" value="P:polyamine biosynthetic process"/>
    <property type="evidence" value="ECO:0007669"/>
    <property type="project" value="UniProtKB-KW"/>
</dbReference>
<sequence length="558" mass="60984">VSIEGHPEGIPLANEVSDQPEGHTRTSHTLLLANGLVFASSTCIMVLEIVAARLIAANLGVSLYTWTSVIGVILAGISIGNIAGGRIADRYRPKRVLPMLFLAASVLSFSVLWLNHYAESWWRPESMSWSGWVLFNVIVIFLLPATVLGTIGPIVAKMALGQGKKVGATMGNIYAWAAAGSIFGTFLTGFVLIEWIGTRAIVTSVAGLLAMIGLGLASLEYRSGGAFISTWLMILGLFNVVAFGPWPWAREIGMFLLLRPDHNNLEYFDESNYFSIQVYEAPDIENARILALDNLVHSYVSSTDVTHLIYDYETIYAAIVKRVAAFGQPLRSLFIGGGGFVFPRYMEAVYPVASIDVAEIDPAVKRAANRALYLPPDDETKITTYTMDARNLVEDLLRDDGAGSYDFIFGDAFNDLSVPYHLTTLEFTAKLRELLKPDGVYMINIIDIYAEGFGRFLGSFVGTSIQNFAYVYVFSSSDDGPTDDRDTFIVACSMRPLDIHNLGTRSGIDAFEGVLFAWAEDGVHGGQMETVLERSEGLILTDNFAPVDNLLAPILSGQ</sequence>
<reference evidence="4" key="1">
    <citation type="submission" date="2018-05" db="EMBL/GenBank/DDBJ databases">
        <authorList>
            <person name="Lanie J.A."/>
            <person name="Ng W.-L."/>
            <person name="Kazmierczak K.M."/>
            <person name="Andrzejewski T.M."/>
            <person name="Davidsen T.M."/>
            <person name="Wayne K.J."/>
            <person name="Tettelin H."/>
            <person name="Glass J.I."/>
            <person name="Rusch D."/>
            <person name="Podicherti R."/>
            <person name="Tsui H.-C.T."/>
            <person name="Winkler M.E."/>
        </authorList>
    </citation>
    <scope>NUCLEOTIDE SEQUENCE</scope>
</reference>
<evidence type="ECO:0008006" key="5">
    <source>
        <dbReference type="Google" id="ProtNLM"/>
    </source>
</evidence>
<protein>
    <recommendedName>
        <fullName evidence="5">PABS domain-containing protein</fullName>
    </recommendedName>
</protein>
<feature type="transmembrane region" description="Helical" evidence="3">
    <location>
        <begin position="226"/>
        <end position="248"/>
    </location>
</feature>
<gene>
    <name evidence="4" type="ORF">METZ01_LOCUS47000</name>
</gene>
<dbReference type="InterPro" id="IPR036259">
    <property type="entry name" value="MFS_trans_sf"/>
</dbReference>
<dbReference type="PANTHER" id="PTHR43317:SF1">
    <property type="entry name" value="THERMOSPERMINE SYNTHASE ACAULIS5"/>
    <property type="match status" value="1"/>
</dbReference>
<keyword evidence="3" id="KW-1133">Transmembrane helix</keyword>
<dbReference type="Gene3D" id="1.20.1250.20">
    <property type="entry name" value="MFS general substrate transporter like domains"/>
    <property type="match status" value="1"/>
</dbReference>
<dbReference type="GO" id="GO:0010487">
    <property type="term" value="F:thermospermine synthase activity"/>
    <property type="evidence" value="ECO:0007669"/>
    <property type="project" value="TreeGrafter"/>
</dbReference>
<accession>A0A381RQF4</accession>
<proteinExistence type="predicted"/>
<keyword evidence="1" id="KW-0620">Polyamine biosynthesis</keyword>
<feature type="transmembrane region" description="Helical" evidence="3">
    <location>
        <begin position="199"/>
        <end position="219"/>
    </location>
</feature>